<reference evidence="2" key="1">
    <citation type="journal article" date="2023" name="Front. Plant Sci.">
        <title>Chromosomal-level genome assembly of Melastoma candidum provides insights into trichome evolution.</title>
        <authorList>
            <person name="Zhong Y."/>
            <person name="Wu W."/>
            <person name="Sun C."/>
            <person name="Zou P."/>
            <person name="Liu Y."/>
            <person name="Dai S."/>
            <person name="Zhou R."/>
        </authorList>
    </citation>
    <scope>NUCLEOTIDE SEQUENCE [LARGE SCALE GENOMIC DNA]</scope>
</reference>
<proteinExistence type="predicted"/>
<organism evidence="1 2">
    <name type="scientific">Melastoma candidum</name>
    <dbReference type="NCBI Taxonomy" id="119954"/>
    <lineage>
        <taxon>Eukaryota</taxon>
        <taxon>Viridiplantae</taxon>
        <taxon>Streptophyta</taxon>
        <taxon>Embryophyta</taxon>
        <taxon>Tracheophyta</taxon>
        <taxon>Spermatophyta</taxon>
        <taxon>Magnoliopsida</taxon>
        <taxon>eudicotyledons</taxon>
        <taxon>Gunneridae</taxon>
        <taxon>Pentapetalae</taxon>
        <taxon>rosids</taxon>
        <taxon>malvids</taxon>
        <taxon>Myrtales</taxon>
        <taxon>Melastomataceae</taxon>
        <taxon>Melastomatoideae</taxon>
        <taxon>Melastomateae</taxon>
        <taxon>Melastoma</taxon>
    </lineage>
</organism>
<gene>
    <name evidence="1" type="ORF">MLD38_039310</name>
</gene>
<accession>A0ACB9L362</accession>
<comment type="caution">
    <text evidence="1">The sequence shown here is derived from an EMBL/GenBank/DDBJ whole genome shotgun (WGS) entry which is preliminary data.</text>
</comment>
<evidence type="ECO:0000313" key="1">
    <source>
        <dbReference type="EMBL" id="KAI4303711.1"/>
    </source>
</evidence>
<evidence type="ECO:0000313" key="2">
    <source>
        <dbReference type="Proteomes" id="UP001057402"/>
    </source>
</evidence>
<sequence>MAVAAANARADCRGMYSWWWDSHISPKNSKWLCENLKDMDVKVKQMIRIIEEDADSFAKRAEMYYKRRPELMKLAEDFYRAYRALAERYGHATGVLRHARRTMAEAFPDKVKSMWENGHDSAKYGEDSDDFPPEMSDYDIAAVMGLPEEFMSPEMKSGFDELGDLFGSLGAGKSCIYSCGRDEGFQRMVAGAGEAKKAETGGQSETWETEVKGLPLAEKLNRDLLSGLEYLTLQVQDAEVVEKQKELGRLQHADVDDSLQKLKNIWFQFQEETASLLAQLQGKVRLLEDKESDVEHLQGQLRKVHEENEVRHLEMEISNRGERLQKLEADSDQLACILEEVLSAGLDPDNLVLSVKELCAQVVEMTKTLEQERSEHATLQEKSALLDEYVEKNVLLEISVSYLETQLDEFRDKVQFLEESCKSLLDERSNSTLHSDSLTTRLQETAEQNKKLKDMNRRLEASLSEANSQLHALMLRAKGINDYLQNAEKDYEELRRKYSVLETEKEVSKSEITRLQIELKRKEECEEELEKSLDANINDLLPNRVTHDAGKRNSSLLFKFQTLVEAWKFSQVQISCLEHENLIQQSELQFLSDEIEAGKASLHAMSKLKAISPEESGKSGHDDTKNVMQKVHEWRKSLSKVEEEYLEGAIEKFVLCSSLLQMKQEAAGAISDLNKLKAEKLHLRNEIAEVKSENEVLLCETLSGKDLLCEKENRILEAEKLLKATDGEDKKVQRKLYNLKMELANTKLGKEDQKRQILRLSESLNQQIVESGCLQEQLKRMGRQLLDTKEEYRAVSRREQTTADETQVLEAQATAVFCELIMSGLKEAMLEDSVFEAAVVREKENERRIAEIKRLTEIVKRLEGENVELRSRGDAFTSVIEKENTVSKPNDIKCRTGPEADKVEVEVADKMAFYGPVHEISLPQNEFTTKEIVVDHSFGFLHFSGNRSQGIEADDRILELWETSDASGDLKVSKPLRVTMPDDLKFDDTRKDHNCPGESRDEKEHNADTQDITENITEHKQVGSKRRILERLNADAQKLTNLHITLNDLQRMVELIARSEQERGGEYDTIKSQLDEARATTAKLSQANTKLVKAVEKRFHSRNVKPTSEAPGDGESFIRRRISEKARRGSEKVARLQSEAQKLQFLLLRLSEQKEEKARAAAKADNKKPRLLLKDYLNSKSRSNGGAGGHKQKKAQLCACVQLPSRRS</sequence>
<dbReference type="EMBL" id="CM042891">
    <property type="protein sequence ID" value="KAI4303711.1"/>
    <property type="molecule type" value="Genomic_DNA"/>
</dbReference>
<protein>
    <submittedName>
        <fullName evidence="1">Uncharacterized protein</fullName>
    </submittedName>
</protein>
<keyword evidence="2" id="KW-1185">Reference proteome</keyword>
<name>A0ACB9L362_9MYRT</name>
<dbReference type="Proteomes" id="UP001057402">
    <property type="component" value="Chromosome 12"/>
</dbReference>